<dbReference type="Pfam" id="PF13365">
    <property type="entry name" value="Trypsin_2"/>
    <property type="match status" value="1"/>
</dbReference>
<dbReference type="Proteomes" id="UP001270362">
    <property type="component" value="Unassembled WGS sequence"/>
</dbReference>
<dbReference type="InterPro" id="IPR036034">
    <property type="entry name" value="PDZ_sf"/>
</dbReference>
<dbReference type="AlphaFoldDB" id="A0AAE1CCW4"/>
<reference evidence="2" key="1">
    <citation type="journal article" date="2023" name="Mol. Phylogenet. Evol.">
        <title>Genome-scale phylogeny and comparative genomics of the fungal order Sordariales.</title>
        <authorList>
            <person name="Hensen N."/>
            <person name="Bonometti L."/>
            <person name="Westerberg I."/>
            <person name="Brannstrom I.O."/>
            <person name="Guillou S."/>
            <person name="Cros-Aarteil S."/>
            <person name="Calhoun S."/>
            <person name="Haridas S."/>
            <person name="Kuo A."/>
            <person name="Mondo S."/>
            <person name="Pangilinan J."/>
            <person name="Riley R."/>
            <person name="LaButti K."/>
            <person name="Andreopoulos B."/>
            <person name="Lipzen A."/>
            <person name="Chen C."/>
            <person name="Yan M."/>
            <person name="Daum C."/>
            <person name="Ng V."/>
            <person name="Clum A."/>
            <person name="Steindorff A."/>
            <person name="Ohm R.A."/>
            <person name="Martin F."/>
            <person name="Silar P."/>
            <person name="Natvig D.O."/>
            <person name="Lalanne C."/>
            <person name="Gautier V."/>
            <person name="Ament-Velasquez S.L."/>
            <person name="Kruys A."/>
            <person name="Hutchinson M.I."/>
            <person name="Powell A.J."/>
            <person name="Barry K."/>
            <person name="Miller A.N."/>
            <person name="Grigoriev I.V."/>
            <person name="Debuchy R."/>
            <person name="Gladieux P."/>
            <person name="Hiltunen Thoren M."/>
            <person name="Johannesson H."/>
        </authorList>
    </citation>
    <scope>NUCLEOTIDE SEQUENCE</scope>
    <source>
        <strain evidence="2">CBS 314.62</strain>
    </source>
</reference>
<dbReference type="InterPro" id="IPR041489">
    <property type="entry name" value="PDZ_6"/>
</dbReference>
<accession>A0AAE1CCW4</accession>
<dbReference type="InterPro" id="IPR009003">
    <property type="entry name" value="Peptidase_S1_PA"/>
</dbReference>
<dbReference type="Gene3D" id="2.30.42.10">
    <property type="match status" value="2"/>
</dbReference>
<dbReference type="PANTHER" id="PTHR46366">
    <property type="entry name" value="PRO-APOPTOTIC SERINE PROTEASE NMA111"/>
    <property type="match status" value="1"/>
</dbReference>
<reference evidence="2" key="2">
    <citation type="submission" date="2023-06" db="EMBL/GenBank/DDBJ databases">
        <authorList>
            <consortium name="Lawrence Berkeley National Laboratory"/>
            <person name="Haridas S."/>
            <person name="Hensen N."/>
            <person name="Bonometti L."/>
            <person name="Westerberg I."/>
            <person name="Brannstrom I.O."/>
            <person name="Guillou S."/>
            <person name="Cros-Aarteil S."/>
            <person name="Calhoun S."/>
            <person name="Kuo A."/>
            <person name="Mondo S."/>
            <person name="Pangilinan J."/>
            <person name="Riley R."/>
            <person name="Labutti K."/>
            <person name="Andreopoulos B."/>
            <person name="Lipzen A."/>
            <person name="Chen C."/>
            <person name="Yanf M."/>
            <person name="Daum C."/>
            <person name="Ng V."/>
            <person name="Clum A."/>
            <person name="Steindorff A."/>
            <person name="Ohm R."/>
            <person name="Martin F."/>
            <person name="Silar P."/>
            <person name="Natvig D."/>
            <person name="Lalanne C."/>
            <person name="Gautier V."/>
            <person name="Ament-Velasquez S.L."/>
            <person name="Kruys A."/>
            <person name="Hutchinson M.I."/>
            <person name="Powell A.J."/>
            <person name="Barry K."/>
            <person name="Miller A.N."/>
            <person name="Grigoriev I.V."/>
            <person name="Debuchy R."/>
            <person name="Gladieux P."/>
            <person name="Thoren M.H."/>
            <person name="Johannesson H."/>
        </authorList>
    </citation>
    <scope>NUCLEOTIDE SEQUENCE</scope>
    <source>
        <strain evidence="2">CBS 314.62</strain>
    </source>
</reference>
<dbReference type="Pfam" id="PF17820">
    <property type="entry name" value="PDZ_6"/>
    <property type="match status" value="1"/>
</dbReference>
<protein>
    <recommendedName>
        <fullName evidence="1">PDZ domain-containing protein</fullName>
    </recommendedName>
</protein>
<organism evidence="2 3">
    <name type="scientific">Podospora appendiculata</name>
    <dbReference type="NCBI Taxonomy" id="314037"/>
    <lineage>
        <taxon>Eukaryota</taxon>
        <taxon>Fungi</taxon>
        <taxon>Dikarya</taxon>
        <taxon>Ascomycota</taxon>
        <taxon>Pezizomycotina</taxon>
        <taxon>Sordariomycetes</taxon>
        <taxon>Sordariomycetidae</taxon>
        <taxon>Sordariales</taxon>
        <taxon>Podosporaceae</taxon>
        <taxon>Podospora</taxon>
    </lineage>
</organism>
<dbReference type="SUPFAM" id="SSF50156">
    <property type="entry name" value="PDZ domain-like"/>
    <property type="match status" value="2"/>
</dbReference>
<comment type="caution">
    <text evidence="2">The sequence shown here is derived from an EMBL/GenBank/DDBJ whole genome shotgun (WGS) entry which is preliminary data.</text>
</comment>
<keyword evidence="3" id="KW-1185">Reference proteome</keyword>
<sequence length="858" mass="94768">MDRSSVPSSTTVDPVEQADKARMRSIVTVIAHTPFGFNRTDDCELGFTTGFFTAPTTICTVAHGIGEAPLSIVVKNSDGVETLVRRRDAHPISDFELLRLGDDDKSADYFELADEKAQQGTSARIYGVNAGHKSITQVVVAQTDCNPPNYGKWMNRNRTYLGCHGNLSGGSSGSPAVTDNGVVAIQTATRRDSGMAFLLSASEIRDYDPAIPVGDLGVRWELQDSAPHYLRIHDSSLSSEFPKVLVAEKVTGNSELEEGDVLSQISKSPTHNFDELNQAIGRYVGQQVQMDIYRVGKPKTVSVQGFDLRDQVPLSLIHIEGLFTVNTLGISLLSWGSREPGGLAITGCSDQYEDLRGHVITRLNGKPMNSLADFEEQLAKRRLQMELEPLDTSNTLPRHMVVDLGPQRTIWIGRRMETGFWDYKPRCLSWKTSPFPILEMPVPSRLRPGEAQLLRVMCFPPSTVSFDGQTAGDGVIVMPGIVAVRGNTAPYRGWRAVLKTESGSVDAKVKAVRHMNGISFLEYPKDAIPHAAVLTPGALSSGSLWHWACSKGISIPVRMPKTIGLIDGVPALMSPYKPTLANIIGYKVGGLDDDDDRGRFSGYITNLWRTKTTAVALGGDYILASDIVRMLDDDARQPFVRFGTITRHDACLSSKKYKPFSRDLFLRVQAGAPDSKLKPDDIVIAIDGTPPSVGLSGFYFHKKSLAFTVVRDGAEHTVDEPTYGHDFFERNWLVSFQGMAIEPLPKILQLQMPRLEGLYISRVREGSPAERWGIPVPGFLLSINNQPVTGLDDLKQAIRQVSGKEVHLAFRDGYSQTTRQHFVSSDWLAHTVWQIVDDEWVSMRLEGGEWVRSEHEEF</sequence>
<evidence type="ECO:0000259" key="1">
    <source>
        <dbReference type="Pfam" id="PF17820"/>
    </source>
</evidence>
<evidence type="ECO:0000313" key="2">
    <source>
        <dbReference type="EMBL" id="KAK3688952.1"/>
    </source>
</evidence>
<evidence type="ECO:0000313" key="3">
    <source>
        <dbReference type="Proteomes" id="UP001270362"/>
    </source>
</evidence>
<dbReference type="Gene3D" id="2.40.10.120">
    <property type="match status" value="1"/>
</dbReference>
<dbReference type="PANTHER" id="PTHR46366:SF1">
    <property type="entry name" value="PDZ DOMAIN-CONTAINING PROTEIN C1685.05"/>
    <property type="match status" value="1"/>
</dbReference>
<proteinExistence type="predicted"/>
<gene>
    <name evidence="2" type="ORF">B0T22DRAFT_460624</name>
</gene>
<name>A0AAE1CCW4_9PEZI</name>
<dbReference type="EMBL" id="JAULSO010000002">
    <property type="protein sequence ID" value="KAK3688952.1"/>
    <property type="molecule type" value="Genomic_DNA"/>
</dbReference>
<dbReference type="SUPFAM" id="SSF50494">
    <property type="entry name" value="Trypsin-like serine proteases"/>
    <property type="match status" value="1"/>
</dbReference>
<feature type="domain" description="PDZ" evidence="1">
    <location>
        <begin position="759"/>
        <end position="811"/>
    </location>
</feature>